<proteinExistence type="predicted"/>
<sequence>MALTILFSFKSSEFHFIINLLIIYNLAQPKLQPIHSKPSRPQLIPLEIVDPARKSVPNASNVNEEISHISSAPGFSAQPQILEDFKTANRLTIILEQNNIYKYTMVVTYIYILVGIPRPPIPRILGNTQLFQNLKNQITRLIKIAQKSGNSTF</sequence>
<organism evidence="1 2">
    <name type="scientific">Heterorhabditis bacteriophora</name>
    <name type="common">Entomopathogenic nematode worm</name>
    <dbReference type="NCBI Taxonomy" id="37862"/>
    <lineage>
        <taxon>Eukaryota</taxon>
        <taxon>Metazoa</taxon>
        <taxon>Ecdysozoa</taxon>
        <taxon>Nematoda</taxon>
        <taxon>Chromadorea</taxon>
        <taxon>Rhabditida</taxon>
        <taxon>Rhabditina</taxon>
        <taxon>Rhabditomorpha</taxon>
        <taxon>Strongyloidea</taxon>
        <taxon>Heterorhabditidae</taxon>
        <taxon>Heterorhabditis</taxon>
    </lineage>
</organism>
<name>A0A1I7X019_HETBA</name>
<protein>
    <submittedName>
        <fullName evidence="2">Uncharacterized protein</fullName>
    </submittedName>
</protein>
<dbReference type="WBParaSite" id="Hba_10784">
    <property type="protein sequence ID" value="Hba_10784"/>
    <property type="gene ID" value="Hba_10784"/>
</dbReference>
<dbReference type="AlphaFoldDB" id="A0A1I7X019"/>
<reference evidence="2" key="1">
    <citation type="submission" date="2016-11" db="UniProtKB">
        <authorList>
            <consortium name="WormBaseParasite"/>
        </authorList>
    </citation>
    <scope>IDENTIFICATION</scope>
</reference>
<keyword evidence="1" id="KW-1185">Reference proteome</keyword>
<accession>A0A1I7X019</accession>
<evidence type="ECO:0000313" key="1">
    <source>
        <dbReference type="Proteomes" id="UP000095283"/>
    </source>
</evidence>
<dbReference type="Proteomes" id="UP000095283">
    <property type="component" value="Unplaced"/>
</dbReference>
<evidence type="ECO:0000313" key="2">
    <source>
        <dbReference type="WBParaSite" id="Hba_10784"/>
    </source>
</evidence>